<dbReference type="Proteomes" id="UP001303608">
    <property type="component" value="Chromosome"/>
</dbReference>
<name>A0ACD4WE11_STRVN</name>
<dbReference type="EMBL" id="CP137734">
    <property type="protein sequence ID" value="WOY95938.1"/>
    <property type="molecule type" value="Genomic_DNA"/>
</dbReference>
<proteinExistence type="predicted"/>
<keyword evidence="2" id="KW-1185">Reference proteome</keyword>
<accession>A0ACD4WE11</accession>
<evidence type="ECO:0000313" key="2">
    <source>
        <dbReference type="Proteomes" id="UP001303608"/>
    </source>
</evidence>
<evidence type="ECO:0000313" key="1">
    <source>
        <dbReference type="EMBL" id="WOY95938.1"/>
    </source>
</evidence>
<organism evidence="1 2">
    <name type="scientific">Streptomyces violaceoruber</name>
    <dbReference type="NCBI Taxonomy" id="1935"/>
    <lineage>
        <taxon>Bacteria</taxon>
        <taxon>Bacillati</taxon>
        <taxon>Actinomycetota</taxon>
        <taxon>Actinomycetes</taxon>
        <taxon>Kitasatosporales</taxon>
        <taxon>Streptomycetaceae</taxon>
        <taxon>Streptomyces</taxon>
        <taxon>Streptomyces violaceoruber group</taxon>
    </lineage>
</organism>
<protein>
    <submittedName>
        <fullName evidence="1">Uncharacterized protein</fullName>
    </submittedName>
</protein>
<gene>
    <name evidence="1" type="ORF">R2E43_00135</name>
</gene>
<reference evidence="1" key="1">
    <citation type="submission" date="2023-10" db="EMBL/GenBank/DDBJ databases">
        <title>The genome sequence of Streptomyces violaceoruber CGMCC 4.1801.</title>
        <authorList>
            <person name="Mo P."/>
        </authorList>
    </citation>
    <scope>NUCLEOTIDE SEQUENCE</scope>
    <source>
        <strain evidence="1">CGMCC 4.1801</strain>
    </source>
</reference>
<sequence length="49" mass="5325">MQRKISFDRDGVTLVGNLITPDACSPGKVWPARSRGVQRPLIRPPHGSG</sequence>